<dbReference type="EMBL" id="LQPY01000029">
    <property type="protein sequence ID" value="ORX01818.1"/>
    <property type="molecule type" value="Genomic_DNA"/>
</dbReference>
<gene>
    <name evidence="2" type="ORF">AWC29_21700</name>
</gene>
<evidence type="ECO:0000313" key="3">
    <source>
        <dbReference type="Proteomes" id="UP000193710"/>
    </source>
</evidence>
<organism evidence="2 3">
    <name type="scientific">Mycobacterium triplex</name>
    <dbReference type="NCBI Taxonomy" id="47839"/>
    <lineage>
        <taxon>Bacteria</taxon>
        <taxon>Bacillati</taxon>
        <taxon>Actinomycetota</taxon>
        <taxon>Actinomycetes</taxon>
        <taxon>Mycobacteriales</taxon>
        <taxon>Mycobacteriaceae</taxon>
        <taxon>Mycobacterium</taxon>
        <taxon>Mycobacterium simiae complex</taxon>
    </lineage>
</organism>
<accession>A0ABX3VZZ5</accession>
<sequence>MRIAMKITVIVDDRSNIVGTAGKRASTRPEAGTGGPVAGPGQSVREIELPKELLGVEDVVELYPKLQEHFKSQA</sequence>
<comment type="caution">
    <text evidence="2">The sequence shown here is derived from an EMBL/GenBank/DDBJ whole genome shotgun (WGS) entry which is preliminary data.</text>
</comment>
<proteinExistence type="predicted"/>
<feature type="region of interest" description="Disordered" evidence="1">
    <location>
        <begin position="20"/>
        <end position="42"/>
    </location>
</feature>
<dbReference type="Proteomes" id="UP000193710">
    <property type="component" value="Unassembled WGS sequence"/>
</dbReference>
<protein>
    <submittedName>
        <fullName evidence="2">Uncharacterized protein</fullName>
    </submittedName>
</protein>
<keyword evidence="3" id="KW-1185">Reference proteome</keyword>
<reference evidence="2 3" key="1">
    <citation type="submission" date="2016-01" db="EMBL/GenBank/DDBJ databases">
        <title>The new phylogeny of the genus Mycobacterium.</title>
        <authorList>
            <person name="Tarcisio F."/>
            <person name="Conor M."/>
            <person name="Antonella G."/>
            <person name="Elisabetta G."/>
            <person name="Giulia F.S."/>
            <person name="Sara T."/>
            <person name="Anna F."/>
            <person name="Clotilde B."/>
            <person name="Roberto B."/>
            <person name="Veronica D.S."/>
            <person name="Fabio R."/>
            <person name="Monica P."/>
            <person name="Olivier J."/>
            <person name="Enrico T."/>
            <person name="Nicola S."/>
        </authorList>
    </citation>
    <scope>NUCLEOTIDE SEQUENCE [LARGE SCALE GENOMIC DNA]</scope>
    <source>
        <strain evidence="2 3">DSM 44626</strain>
    </source>
</reference>
<evidence type="ECO:0000313" key="2">
    <source>
        <dbReference type="EMBL" id="ORX01818.1"/>
    </source>
</evidence>
<evidence type="ECO:0000256" key="1">
    <source>
        <dbReference type="SAM" id="MobiDB-lite"/>
    </source>
</evidence>
<name>A0ABX3VZZ5_9MYCO</name>